<evidence type="ECO:0000256" key="1">
    <source>
        <dbReference type="ARBA" id="ARBA00022441"/>
    </source>
</evidence>
<evidence type="ECO:0000256" key="2">
    <source>
        <dbReference type="ARBA" id="ARBA00022737"/>
    </source>
</evidence>
<dbReference type="AlphaFoldDB" id="A0A9N8VUM1"/>
<organism evidence="4 5">
    <name type="scientific">Ambispora leptoticha</name>
    <dbReference type="NCBI Taxonomy" id="144679"/>
    <lineage>
        <taxon>Eukaryota</taxon>
        <taxon>Fungi</taxon>
        <taxon>Fungi incertae sedis</taxon>
        <taxon>Mucoromycota</taxon>
        <taxon>Glomeromycotina</taxon>
        <taxon>Glomeromycetes</taxon>
        <taxon>Archaeosporales</taxon>
        <taxon>Ambisporaceae</taxon>
        <taxon>Ambispora</taxon>
    </lineage>
</organism>
<feature type="compositionally biased region" description="Low complexity" evidence="3">
    <location>
        <begin position="319"/>
        <end position="341"/>
    </location>
</feature>
<dbReference type="OrthoDB" id="10250130at2759"/>
<keyword evidence="2" id="KW-0677">Repeat</keyword>
<reference evidence="4" key="1">
    <citation type="submission" date="2021-06" db="EMBL/GenBank/DDBJ databases">
        <authorList>
            <person name="Kallberg Y."/>
            <person name="Tangrot J."/>
            <person name="Rosling A."/>
        </authorList>
    </citation>
    <scope>NUCLEOTIDE SEQUENCE</scope>
    <source>
        <strain evidence="4">FL130A</strain>
    </source>
</reference>
<proteinExistence type="predicted"/>
<dbReference type="SUPFAM" id="SSF117281">
    <property type="entry name" value="Kelch motif"/>
    <property type="match status" value="1"/>
</dbReference>
<dbReference type="PANTHER" id="PTHR46093:SF18">
    <property type="entry name" value="FIBRONECTIN TYPE-III DOMAIN-CONTAINING PROTEIN"/>
    <property type="match status" value="1"/>
</dbReference>
<name>A0A9N8VUM1_9GLOM</name>
<dbReference type="Pfam" id="PF24681">
    <property type="entry name" value="Kelch_KLHDC2_KLHL20_DRC7"/>
    <property type="match status" value="1"/>
</dbReference>
<evidence type="ECO:0000313" key="4">
    <source>
        <dbReference type="EMBL" id="CAG8460618.1"/>
    </source>
</evidence>
<dbReference type="Proteomes" id="UP000789508">
    <property type="component" value="Unassembled WGS sequence"/>
</dbReference>
<protein>
    <submittedName>
        <fullName evidence="4">4207_t:CDS:1</fullName>
    </submittedName>
</protein>
<dbReference type="PANTHER" id="PTHR46093">
    <property type="entry name" value="ACYL-COA-BINDING DOMAIN-CONTAINING PROTEIN 5"/>
    <property type="match status" value="1"/>
</dbReference>
<dbReference type="EMBL" id="CAJVPS010000170">
    <property type="protein sequence ID" value="CAG8460618.1"/>
    <property type="molecule type" value="Genomic_DNA"/>
</dbReference>
<evidence type="ECO:0000313" key="5">
    <source>
        <dbReference type="Proteomes" id="UP000789508"/>
    </source>
</evidence>
<sequence>MSGSHTVSSGQNVDYLTTLAIETLHFILDELDDERDQVNLAMSCKWLYRVYRIYHLGFATPKWVPFNGEGSADDESNEGPPAASYRDGVLVDGALCVPILNEEQPVCWVLDFKQFVNKWHKSNIILRLDDQEYIPLRNTVATFVRSCIYLFGGETVSGNPSNIFYELDPKTMVLRNIKPTNGIVPSMRTMHSLNTVGKQHLVLFGGRSVIFGDIISGHGVETKNNNKYYDTKDFYLYDLLSKTWYSYPDEYRYDLPYARSAHSSLSIGSSLYIYGGQKIRANAQTEIHDDEDLWVFNFDNTITSSINSDSDSAEEVEGSESGNDDSNSSSRSNTTTSTTSMVKATSSNMIRNFLQNRWQKLFSPRTSTSPFFALGDESDWKETTGKVTGKRCGSAMFRIGKRVAILGGYEKDNWVHEEDAVRPWEMCKLYLSERRRWDHIRITGFPEMECVAFTQDHTGQPGNLFIMGRKKDQDDKIVMGWIKDY</sequence>
<comment type="caution">
    <text evidence="4">The sequence shown here is derived from an EMBL/GenBank/DDBJ whole genome shotgun (WGS) entry which is preliminary data.</text>
</comment>
<dbReference type="InterPro" id="IPR015915">
    <property type="entry name" value="Kelch-typ_b-propeller"/>
</dbReference>
<feature type="region of interest" description="Disordered" evidence="3">
    <location>
        <begin position="306"/>
        <end position="341"/>
    </location>
</feature>
<evidence type="ECO:0000256" key="3">
    <source>
        <dbReference type="SAM" id="MobiDB-lite"/>
    </source>
</evidence>
<keyword evidence="5" id="KW-1185">Reference proteome</keyword>
<gene>
    <name evidence="4" type="ORF">ALEPTO_LOCUS1516</name>
</gene>
<keyword evidence="1" id="KW-0880">Kelch repeat</keyword>
<accession>A0A9N8VUM1</accession>
<dbReference type="Gene3D" id="2.120.10.80">
    <property type="entry name" value="Kelch-type beta propeller"/>
    <property type="match status" value="1"/>
</dbReference>